<name>A0A5B9MD19_9BACT</name>
<dbReference type="RefSeq" id="WP_233903472.1">
    <property type="nucleotide sequence ID" value="NZ_CP036264.1"/>
</dbReference>
<evidence type="ECO:0000313" key="3">
    <source>
        <dbReference type="Proteomes" id="UP000321353"/>
    </source>
</evidence>
<feature type="signal peptide" evidence="1">
    <location>
        <begin position="1"/>
        <end position="18"/>
    </location>
</feature>
<dbReference type="PROSITE" id="PS51257">
    <property type="entry name" value="PROKAR_LIPOPROTEIN"/>
    <property type="match status" value="1"/>
</dbReference>
<accession>A0A5B9MD19</accession>
<organism evidence="2 3">
    <name type="scientific">Stieleria maiorica</name>
    <dbReference type="NCBI Taxonomy" id="2795974"/>
    <lineage>
        <taxon>Bacteria</taxon>
        <taxon>Pseudomonadati</taxon>
        <taxon>Planctomycetota</taxon>
        <taxon>Planctomycetia</taxon>
        <taxon>Pirellulales</taxon>
        <taxon>Pirellulaceae</taxon>
        <taxon>Stieleria</taxon>
    </lineage>
</organism>
<gene>
    <name evidence="2" type="ORF">Mal15_32120</name>
</gene>
<dbReference type="KEGG" id="smam:Mal15_32120"/>
<feature type="chain" id="PRO_5022977249" evidence="1">
    <location>
        <begin position="19"/>
        <end position="139"/>
    </location>
</feature>
<reference evidence="2 3" key="1">
    <citation type="submission" date="2019-02" db="EMBL/GenBank/DDBJ databases">
        <title>Planctomycetal bacteria perform biofilm scaping via a novel small molecule.</title>
        <authorList>
            <person name="Jeske O."/>
            <person name="Boedeker C."/>
            <person name="Wiegand S."/>
            <person name="Breitling P."/>
            <person name="Kallscheuer N."/>
            <person name="Jogler M."/>
            <person name="Rohde M."/>
            <person name="Petersen J."/>
            <person name="Medema M.H."/>
            <person name="Surup F."/>
            <person name="Jogler C."/>
        </authorList>
    </citation>
    <scope>NUCLEOTIDE SEQUENCE [LARGE SCALE GENOMIC DNA]</scope>
    <source>
        <strain evidence="2 3">Mal15</strain>
    </source>
</reference>
<keyword evidence="3" id="KW-1185">Reference proteome</keyword>
<dbReference type="EMBL" id="CP036264">
    <property type="protein sequence ID" value="QEF99152.1"/>
    <property type="molecule type" value="Genomic_DNA"/>
</dbReference>
<evidence type="ECO:0000256" key="1">
    <source>
        <dbReference type="SAM" id="SignalP"/>
    </source>
</evidence>
<protein>
    <submittedName>
        <fullName evidence="2">Uncharacterized protein</fullName>
    </submittedName>
</protein>
<dbReference type="AlphaFoldDB" id="A0A5B9MD19"/>
<proteinExistence type="predicted"/>
<evidence type="ECO:0000313" key="2">
    <source>
        <dbReference type="EMBL" id="QEF99152.1"/>
    </source>
</evidence>
<dbReference type="Proteomes" id="UP000321353">
    <property type="component" value="Chromosome"/>
</dbReference>
<keyword evidence="1" id="KW-0732">Signal</keyword>
<sequence length="139" mass="15138" precursor="true">MTRVLQTIAWATLVVAFAGCGSPTGPTSGTIRFDDGTPVTAGSIEFRRQSDQQRFASRIAATGSFAPTDQQGEIGLPPGSYEVVVVQIVMTEDLAKEAHRHGQTVPRRYADYYTSDLTVEIAENEQTPIELVIESQPEH</sequence>